<dbReference type="PROSITE" id="PS51479">
    <property type="entry name" value="ZF_RTR1"/>
    <property type="match status" value="1"/>
</dbReference>
<dbReference type="Pfam" id="PF04181">
    <property type="entry name" value="RPAP2_Rtr1"/>
    <property type="match status" value="1"/>
</dbReference>
<evidence type="ECO:0000256" key="13">
    <source>
        <dbReference type="SAM" id="MobiDB-lite"/>
    </source>
</evidence>
<dbReference type="RefSeq" id="XP_030551725.1">
    <property type="nucleotide sequence ID" value="XM_030695865.2"/>
</dbReference>
<evidence type="ECO:0000256" key="9">
    <source>
        <dbReference type="ARBA" id="ARBA00047761"/>
    </source>
</evidence>
<evidence type="ECO:0000313" key="15">
    <source>
        <dbReference type="Proteomes" id="UP000827889"/>
    </source>
</evidence>
<keyword evidence="3 12" id="KW-0479">Metal-binding</keyword>
<comment type="catalytic activity">
    <reaction evidence="10 12">
        <text>O-phospho-L-threonyl-[protein] + H2O = L-threonyl-[protein] + phosphate</text>
        <dbReference type="Rhea" id="RHEA:47004"/>
        <dbReference type="Rhea" id="RHEA-COMP:11060"/>
        <dbReference type="Rhea" id="RHEA-COMP:11605"/>
        <dbReference type="ChEBI" id="CHEBI:15377"/>
        <dbReference type="ChEBI" id="CHEBI:30013"/>
        <dbReference type="ChEBI" id="CHEBI:43474"/>
        <dbReference type="ChEBI" id="CHEBI:61977"/>
        <dbReference type="EC" id="3.1.3.16"/>
    </reaction>
</comment>
<organism evidence="15 16">
    <name type="scientific">Rhodamnia argentea</name>
    <dbReference type="NCBI Taxonomy" id="178133"/>
    <lineage>
        <taxon>Eukaryota</taxon>
        <taxon>Viridiplantae</taxon>
        <taxon>Streptophyta</taxon>
        <taxon>Embryophyta</taxon>
        <taxon>Tracheophyta</taxon>
        <taxon>Spermatophyta</taxon>
        <taxon>Magnoliopsida</taxon>
        <taxon>eudicotyledons</taxon>
        <taxon>Gunneridae</taxon>
        <taxon>Pentapetalae</taxon>
        <taxon>rosids</taxon>
        <taxon>malvids</taxon>
        <taxon>Myrtales</taxon>
        <taxon>Myrtaceae</taxon>
        <taxon>Myrtoideae</taxon>
        <taxon>Myrteae</taxon>
        <taxon>Australasian group</taxon>
        <taxon>Rhodamnia</taxon>
    </lineage>
</organism>
<dbReference type="GO" id="GO:0008270">
    <property type="term" value="F:zinc ion binding"/>
    <property type="evidence" value="ECO:0007669"/>
    <property type="project" value="UniProtKB-KW"/>
</dbReference>
<comment type="subcellular location">
    <subcellularLocation>
        <location evidence="1 12">Nucleus</location>
    </subcellularLocation>
</comment>
<dbReference type="EC" id="3.1.3.16" evidence="12"/>
<evidence type="ECO:0000256" key="8">
    <source>
        <dbReference type="ARBA" id="ARBA00023242"/>
    </source>
</evidence>
<dbReference type="Gene3D" id="1.25.40.820">
    <property type="match status" value="1"/>
</dbReference>
<dbReference type="KEGG" id="rarg:115756171"/>
<sequence length="668" mass="73022">MVELQEQPASVQDAVYKLQHFLFEGIDSEAQLLAAGSIVSCRDYEDVAVERSIANLCGYPLCANPLPADRPRKGRYRISLKEHKVYDLHETYMYCSSGCVVNSRAFAGSLQPERCAVLDVLKMEEVLRVFGDKGLASEGEERADKVGELGMSELKIQENEENKAGEVNLEEWIGPTDAIEGYVPRRRDDMAAAASSRAKKESRQGSKSRNSKPSKKELIINDMDFTSTIITQDEYSISKLPVNSVEEVSAATMKESKGEKVHGNDTQSCRTVIETSSAKPRTSKISQSELKGKSYDITEDEYGSQKVPSPSEVCQSGSLSRVTGAEGAVNDGISDGRSTETKLKPSLKSTGAKKVNRSVTWADEKASATDGGNLCETREMVDKKEPLPTSGIETVQDDENLLRFSSAEACAMALSRAAEAAASGESDVFDSAGLILLPHPHDVDGKEPIEDTDPLEVDPVSVKWPKKPGIPTADLFDADDSYYDAPPDGFSLTLSPFATMWGALFAWITSSTLAYIYGKDESFHEEYMSVNGREYPLKIILPDGRSTEIKQTLAGCLSRALPGVVSDLRLPTPVSTLEQGLGRLLDTMSFMDSIPALRTKQWQVIVLLFIDALSVCRVPVLTAHMTNRHPSLQKVLQGARMSVEEYEIMKDLLIPLGRAPQFSAQCGA</sequence>
<evidence type="ECO:0000256" key="10">
    <source>
        <dbReference type="ARBA" id="ARBA00048336"/>
    </source>
</evidence>
<keyword evidence="5 12" id="KW-0378">Hydrolase</keyword>
<evidence type="ECO:0000256" key="3">
    <source>
        <dbReference type="ARBA" id="ARBA00022723"/>
    </source>
</evidence>
<dbReference type="GO" id="GO:0005737">
    <property type="term" value="C:cytoplasm"/>
    <property type="evidence" value="ECO:0007669"/>
    <property type="project" value="TreeGrafter"/>
</dbReference>
<evidence type="ECO:0000256" key="7">
    <source>
        <dbReference type="ARBA" id="ARBA00022912"/>
    </source>
</evidence>
<dbReference type="Proteomes" id="UP000827889">
    <property type="component" value="Chromosome 6"/>
</dbReference>
<dbReference type="InterPro" id="IPR039693">
    <property type="entry name" value="Rtr1/RPAP2"/>
</dbReference>
<evidence type="ECO:0000256" key="4">
    <source>
        <dbReference type="ARBA" id="ARBA00022771"/>
    </source>
</evidence>
<dbReference type="InterPro" id="IPR038534">
    <property type="entry name" value="Rtr1/RPAP2_sf"/>
</dbReference>
<dbReference type="AlphaFoldDB" id="A0A8B8QXB8"/>
<feature type="region of interest" description="Disordered" evidence="13">
    <location>
        <begin position="189"/>
        <end position="218"/>
    </location>
</feature>
<accession>A0A8B8QXB8</accession>
<name>A0A8B8QXB8_9MYRT</name>
<dbReference type="InterPro" id="IPR007308">
    <property type="entry name" value="Rtr1/RPAP2_dom"/>
</dbReference>
<evidence type="ECO:0000256" key="12">
    <source>
        <dbReference type="RuleBase" id="RU367080"/>
    </source>
</evidence>
<evidence type="ECO:0000256" key="5">
    <source>
        <dbReference type="ARBA" id="ARBA00022801"/>
    </source>
</evidence>
<proteinExistence type="inferred from homology"/>
<feature type="compositionally biased region" description="Polar residues" evidence="13">
    <location>
        <begin position="264"/>
        <end position="289"/>
    </location>
</feature>
<evidence type="ECO:0000256" key="11">
    <source>
        <dbReference type="PROSITE-ProRule" id="PRU00812"/>
    </source>
</evidence>
<keyword evidence="15" id="KW-1185">Reference proteome</keyword>
<feature type="region of interest" description="Disordered" evidence="13">
    <location>
        <begin position="253"/>
        <end position="292"/>
    </location>
</feature>
<comment type="similarity">
    <text evidence="2 11 12">Belongs to the RPAP2 family.</text>
</comment>
<evidence type="ECO:0000256" key="2">
    <source>
        <dbReference type="ARBA" id="ARBA00005676"/>
    </source>
</evidence>
<evidence type="ECO:0000313" key="16">
    <source>
        <dbReference type="RefSeq" id="XP_030551725.1"/>
    </source>
</evidence>
<feature type="region of interest" description="Disordered" evidence="13">
    <location>
        <begin position="325"/>
        <end position="350"/>
    </location>
</feature>
<dbReference type="GO" id="GO:0008420">
    <property type="term" value="F:RNA polymerase II CTD heptapeptide repeat phosphatase activity"/>
    <property type="evidence" value="ECO:0007669"/>
    <property type="project" value="UniProtKB-UniRule"/>
</dbReference>
<reference evidence="16" key="1">
    <citation type="submission" date="2025-08" db="UniProtKB">
        <authorList>
            <consortium name="RefSeq"/>
        </authorList>
    </citation>
    <scope>IDENTIFICATION</scope>
    <source>
        <tissue evidence="16">Leaf</tissue>
    </source>
</reference>
<dbReference type="PANTHER" id="PTHR14732">
    <property type="entry name" value="RNA POLYMERASE II SUBUNIT B1 CTD PHOSPHATASE RPAP2-RELATED"/>
    <property type="match status" value="1"/>
</dbReference>
<feature type="domain" description="RTR1-type" evidence="14">
    <location>
        <begin position="34"/>
        <end position="119"/>
    </location>
</feature>
<feature type="compositionally biased region" description="Basic and acidic residues" evidence="13">
    <location>
        <begin position="254"/>
        <end position="263"/>
    </location>
</feature>
<evidence type="ECO:0000256" key="6">
    <source>
        <dbReference type="ARBA" id="ARBA00022833"/>
    </source>
</evidence>
<dbReference type="GO" id="GO:0005634">
    <property type="term" value="C:nucleus"/>
    <property type="evidence" value="ECO:0007669"/>
    <property type="project" value="UniProtKB-SubCell"/>
</dbReference>
<keyword evidence="4 12" id="KW-0863">Zinc-finger</keyword>
<dbReference type="OrthoDB" id="2590500at2759"/>
<comment type="catalytic activity">
    <reaction evidence="9 12">
        <text>O-phospho-L-seryl-[protein] + H2O = L-seryl-[protein] + phosphate</text>
        <dbReference type="Rhea" id="RHEA:20629"/>
        <dbReference type="Rhea" id="RHEA-COMP:9863"/>
        <dbReference type="Rhea" id="RHEA-COMP:11604"/>
        <dbReference type="ChEBI" id="CHEBI:15377"/>
        <dbReference type="ChEBI" id="CHEBI:29999"/>
        <dbReference type="ChEBI" id="CHEBI:43474"/>
        <dbReference type="ChEBI" id="CHEBI:83421"/>
        <dbReference type="EC" id="3.1.3.16"/>
    </reaction>
</comment>
<dbReference type="GeneID" id="115756171"/>
<gene>
    <name evidence="16" type="primary">LOC115756171</name>
</gene>
<dbReference type="GO" id="GO:0043175">
    <property type="term" value="F:RNA polymerase core enzyme binding"/>
    <property type="evidence" value="ECO:0007669"/>
    <property type="project" value="UniProtKB-UniRule"/>
</dbReference>
<keyword evidence="6 12" id="KW-0862">Zinc</keyword>
<dbReference type="PANTHER" id="PTHR14732:SF0">
    <property type="entry name" value="RNA POLYMERASE II SUBUNIT B1 CTD PHOSPHATASE RPAP2-RELATED"/>
    <property type="match status" value="1"/>
</dbReference>
<evidence type="ECO:0000259" key="14">
    <source>
        <dbReference type="PROSITE" id="PS51479"/>
    </source>
</evidence>
<protein>
    <recommendedName>
        <fullName evidence="12">RNA polymerase II subunit B1 CTD phosphatase RPAP2 homolog</fullName>
        <ecNumber evidence="12">3.1.3.16</ecNumber>
    </recommendedName>
</protein>
<evidence type="ECO:0000256" key="1">
    <source>
        <dbReference type="ARBA" id="ARBA00004123"/>
    </source>
</evidence>
<keyword evidence="8 12" id="KW-0539">Nucleus</keyword>
<keyword evidence="7 12" id="KW-0904">Protein phosphatase</keyword>
<comment type="function">
    <text evidence="12">Putative RNA polymerase II subunit B1 C-terminal domain (CTD) phosphatase involved in RNA polymerase II transcription regulation.</text>
</comment>